<dbReference type="AlphaFoldDB" id="A0A0H3BZM2"/>
<dbReference type="HOGENOM" id="CLU_161124_3_1_9"/>
<proteinExistence type="inferred from homology"/>
<dbReference type="SMR" id="A0A0H3BZM2"/>
<keyword evidence="7 9" id="KW-0460">Magnesium</keyword>
<dbReference type="HAMAP" id="MF_01471">
    <property type="entry name" value="Cas2"/>
    <property type="match status" value="1"/>
</dbReference>
<dbReference type="Pfam" id="PF09827">
    <property type="entry name" value="CRISPR_Cas2"/>
    <property type="match status" value="1"/>
</dbReference>
<keyword evidence="8 9" id="KW-0051">Antiviral defense</keyword>
<dbReference type="SUPFAM" id="SSF143430">
    <property type="entry name" value="TTP0101/SSO1404-like"/>
    <property type="match status" value="1"/>
</dbReference>
<evidence type="ECO:0000256" key="6">
    <source>
        <dbReference type="ARBA" id="ARBA00022801"/>
    </source>
</evidence>
<dbReference type="KEGG" id="soz:Spy49_1207c"/>
<comment type="function">
    <text evidence="9">CRISPR (clustered regularly interspaced short palindromic repeat), is an adaptive immune system that provides protection against mobile genetic elements (viruses, transposable elements and conjugative plasmids). CRISPR clusters contain sequences complementary to antecedent mobile elements and target invading nucleic acids. CRISPR clusters are transcribed and processed into CRISPR RNA (crRNA). Functions as a ssRNA-specific endoribonuclease. Involved in the integration of spacer DNA into the CRISPR cassette.</text>
</comment>
<dbReference type="CDD" id="cd09725">
    <property type="entry name" value="Cas2_I_II_III"/>
    <property type="match status" value="1"/>
</dbReference>
<evidence type="ECO:0000256" key="9">
    <source>
        <dbReference type="HAMAP-Rule" id="MF_01471"/>
    </source>
</evidence>
<dbReference type="EC" id="3.1.-.-" evidence="9"/>
<dbReference type="NCBIfam" id="TIGR01573">
    <property type="entry name" value="cas2"/>
    <property type="match status" value="1"/>
</dbReference>
<dbReference type="PANTHER" id="PTHR34405">
    <property type="entry name" value="CRISPR-ASSOCIATED ENDORIBONUCLEASE CAS2"/>
    <property type="match status" value="1"/>
</dbReference>
<keyword evidence="3 9" id="KW-0540">Nuclease</keyword>
<keyword evidence="5 9" id="KW-0255">Endonuclease</keyword>
<comment type="cofactor">
    <cofactor evidence="1 9">
        <name>Mg(2+)</name>
        <dbReference type="ChEBI" id="CHEBI:18420"/>
    </cofactor>
</comment>
<comment type="subunit">
    <text evidence="9">Homodimer, forms a heterotetramer with a Cas1 homodimer.</text>
</comment>
<evidence type="ECO:0000256" key="8">
    <source>
        <dbReference type="ARBA" id="ARBA00023118"/>
    </source>
</evidence>
<accession>A0A0H3BZM2</accession>
<evidence type="ECO:0000313" key="12">
    <source>
        <dbReference type="Proteomes" id="UP000001039"/>
    </source>
</evidence>
<dbReference type="GO" id="GO:0043571">
    <property type="term" value="P:maintenance of CRISPR repeat elements"/>
    <property type="evidence" value="ECO:0007669"/>
    <property type="project" value="UniProtKB-UniRule"/>
</dbReference>
<dbReference type="EMBL" id="CP000829">
    <property type="protein sequence ID" value="ACI61495.1"/>
    <property type="molecule type" value="Genomic_DNA"/>
</dbReference>
<evidence type="ECO:0000256" key="3">
    <source>
        <dbReference type="ARBA" id="ARBA00022722"/>
    </source>
</evidence>
<sequence length="97" mass="11245">MMVLVTYDVNTETPAGRKRLRHVAKLCVDYGQRVQNSVFECSVTPAEFVDIKHRLTQIIDEKTDSIRFYLLGKNWQRRVETLGRSDSYDPDKGVLLL</sequence>
<dbReference type="Gene3D" id="3.30.70.240">
    <property type="match status" value="1"/>
</dbReference>
<dbReference type="GO" id="GO:0051607">
    <property type="term" value="P:defense response to virus"/>
    <property type="evidence" value="ECO:0007669"/>
    <property type="project" value="UniProtKB-UniRule"/>
</dbReference>
<dbReference type="InterPro" id="IPR021127">
    <property type="entry name" value="CRISPR_associated_Cas2"/>
</dbReference>
<evidence type="ECO:0000256" key="7">
    <source>
        <dbReference type="ARBA" id="ARBA00022842"/>
    </source>
</evidence>
<evidence type="ECO:0000256" key="5">
    <source>
        <dbReference type="ARBA" id="ARBA00022759"/>
    </source>
</evidence>
<dbReference type="PIRSF" id="PIRSF032582">
    <property type="entry name" value="Cas2"/>
    <property type="match status" value="1"/>
</dbReference>
<dbReference type="InterPro" id="IPR019199">
    <property type="entry name" value="Virulence_VapD/CRISPR_Cas2"/>
</dbReference>
<dbReference type="GO" id="GO:0046872">
    <property type="term" value="F:metal ion binding"/>
    <property type="evidence" value="ECO:0007669"/>
    <property type="project" value="UniProtKB-UniRule"/>
</dbReference>
<keyword evidence="4 9" id="KW-0479">Metal-binding</keyword>
<name>A0A0H3BZM2_STRPZ</name>
<dbReference type="PANTHER" id="PTHR34405:SF3">
    <property type="entry name" value="CRISPR-ASSOCIATED ENDORIBONUCLEASE CAS2 3"/>
    <property type="match status" value="1"/>
</dbReference>
<reference evidence="11 12" key="1">
    <citation type="journal article" date="2008" name="J. Bacteriol.">
        <title>Genome sequence of a nephritogenic and highly transformable M49 strain of Streptococcus pyogenes.</title>
        <authorList>
            <person name="McShan W.M."/>
            <person name="Ferretti J.J."/>
            <person name="Karasawa T."/>
            <person name="Suvorov A.N."/>
            <person name="Lin S."/>
            <person name="Qin B."/>
            <person name="Jia H."/>
            <person name="Kenton S."/>
            <person name="Najar F."/>
            <person name="Wu H."/>
            <person name="Scott J."/>
            <person name="Roe B.A."/>
            <person name="Savic D.J."/>
        </authorList>
    </citation>
    <scope>NUCLEOTIDE SEQUENCE [LARGE SCALE GENOMIC DNA]</scope>
    <source>
        <strain evidence="11 12">NZ131</strain>
    </source>
</reference>
<organism evidence="11 12">
    <name type="scientific">Streptococcus pyogenes serotype M49 (strain NZ131)</name>
    <dbReference type="NCBI Taxonomy" id="471876"/>
    <lineage>
        <taxon>Bacteria</taxon>
        <taxon>Bacillati</taxon>
        <taxon>Bacillota</taxon>
        <taxon>Bacilli</taxon>
        <taxon>Lactobacillales</taxon>
        <taxon>Streptococcaceae</taxon>
        <taxon>Streptococcus</taxon>
    </lineage>
</organism>
<evidence type="ECO:0000256" key="4">
    <source>
        <dbReference type="ARBA" id="ARBA00022723"/>
    </source>
</evidence>
<keyword evidence="6 9" id="KW-0378">Hydrolase</keyword>
<dbReference type="Proteomes" id="UP000001039">
    <property type="component" value="Chromosome"/>
</dbReference>
<dbReference type="GO" id="GO:0004521">
    <property type="term" value="F:RNA endonuclease activity"/>
    <property type="evidence" value="ECO:0007669"/>
    <property type="project" value="UniProtKB-UniRule"/>
</dbReference>
<evidence type="ECO:0000313" key="11">
    <source>
        <dbReference type="EMBL" id="ACI61495.1"/>
    </source>
</evidence>
<feature type="binding site" evidence="9">
    <location>
        <position position="8"/>
    </location>
    <ligand>
        <name>Mg(2+)</name>
        <dbReference type="ChEBI" id="CHEBI:18420"/>
        <note>catalytic</note>
    </ligand>
</feature>
<dbReference type="GO" id="GO:0016787">
    <property type="term" value="F:hydrolase activity"/>
    <property type="evidence" value="ECO:0007669"/>
    <property type="project" value="UniProtKB-KW"/>
</dbReference>
<evidence type="ECO:0000256" key="1">
    <source>
        <dbReference type="ARBA" id="ARBA00001946"/>
    </source>
</evidence>
<comment type="similarity">
    <text evidence="2 9 10">Belongs to the CRISPR-associated endoribonuclease Cas2 protein family.</text>
</comment>
<evidence type="ECO:0000256" key="10">
    <source>
        <dbReference type="PIRNR" id="PIRNR032582"/>
    </source>
</evidence>
<evidence type="ECO:0000256" key="2">
    <source>
        <dbReference type="ARBA" id="ARBA00009959"/>
    </source>
</evidence>
<gene>
    <name evidence="9" type="primary">cas2</name>
    <name evidence="11" type="ordered locus">Spy49_1207c</name>
</gene>
<protein>
    <recommendedName>
        <fullName evidence="9">CRISPR-associated endoribonuclease Cas2</fullName>
        <ecNumber evidence="9">3.1.-.-</ecNumber>
    </recommendedName>
</protein>